<keyword evidence="2" id="KW-1185">Reference proteome</keyword>
<evidence type="ECO:0008006" key="3">
    <source>
        <dbReference type="Google" id="ProtNLM"/>
    </source>
</evidence>
<dbReference type="Proteomes" id="UP000289738">
    <property type="component" value="Chromosome B07"/>
</dbReference>
<name>A0A444YB86_ARAHY</name>
<proteinExistence type="predicted"/>
<dbReference type="AlphaFoldDB" id="A0A444YB86"/>
<sequence>MGEILFQTNKRDCVLMADLNFEGKCQKGLLPTLKEVMPHAHHQNCVRHIWKNFTNRYKDKQVYNLMSCYLLYEDNYDMTIIAKVLSIFKRQFHLVLEPSNLSLGHINHPPFSRALHHRFHHLQQLEGSQLKQW</sequence>
<evidence type="ECO:0000313" key="1">
    <source>
        <dbReference type="EMBL" id="RYQ99211.1"/>
    </source>
</evidence>
<gene>
    <name evidence="1" type="ORF">Ahy_B07g087109</name>
</gene>
<protein>
    <recommendedName>
        <fullName evidence="3">MULE transposase domain-containing protein</fullName>
    </recommendedName>
</protein>
<comment type="caution">
    <text evidence="1">The sequence shown here is derived from an EMBL/GenBank/DDBJ whole genome shotgun (WGS) entry which is preliminary data.</text>
</comment>
<accession>A0A444YB86</accession>
<evidence type="ECO:0000313" key="2">
    <source>
        <dbReference type="Proteomes" id="UP000289738"/>
    </source>
</evidence>
<dbReference type="EMBL" id="SDMP01000017">
    <property type="protein sequence ID" value="RYQ99211.1"/>
    <property type="molecule type" value="Genomic_DNA"/>
</dbReference>
<reference evidence="1 2" key="1">
    <citation type="submission" date="2019-01" db="EMBL/GenBank/DDBJ databases">
        <title>Sequencing of cultivated peanut Arachis hypogaea provides insights into genome evolution and oil improvement.</title>
        <authorList>
            <person name="Chen X."/>
        </authorList>
    </citation>
    <scope>NUCLEOTIDE SEQUENCE [LARGE SCALE GENOMIC DNA]</scope>
    <source>
        <strain evidence="2">cv. Fuhuasheng</strain>
        <tissue evidence="1">Leaves</tissue>
    </source>
</reference>
<organism evidence="1 2">
    <name type="scientific">Arachis hypogaea</name>
    <name type="common">Peanut</name>
    <dbReference type="NCBI Taxonomy" id="3818"/>
    <lineage>
        <taxon>Eukaryota</taxon>
        <taxon>Viridiplantae</taxon>
        <taxon>Streptophyta</taxon>
        <taxon>Embryophyta</taxon>
        <taxon>Tracheophyta</taxon>
        <taxon>Spermatophyta</taxon>
        <taxon>Magnoliopsida</taxon>
        <taxon>eudicotyledons</taxon>
        <taxon>Gunneridae</taxon>
        <taxon>Pentapetalae</taxon>
        <taxon>rosids</taxon>
        <taxon>fabids</taxon>
        <taxon>Fabales</taxon>
        <taxon>Fabaceae</taxon>
        <taxon>Papilionoideae</taxon>
        <taxon>50 kb inversion clade</taxon>
        <taxon>dalbergioids sensu lato</taxon>
        <taxon>Dalbergieae</taxon>
        <taxon>Pterocarpus clade</taxon>
        <taxon>Arachis</taxon>
    </lineage>
</organism>